<dbReference type="AlphaFoldDB" id="A0AAI8W0I8"/>
<accession>A0AAI8W0I8</accession>
<gene>
    <name evidence="3" type="ORF">KHLLAP_LOCUS14311</name>
</gene>
<organism evidence="3 4">
    <name type="scientific">Anthostomella pinea</name>
    <dbReference type="NCBI Taxonomy" id="933095"/>
    <lineage>
        <taxon>Eukaryota</taxon>
        <taxon>Fungi</taxon>
        <taxon>Dikarya</taxon>
        <taxon>Ascomycota</taxon>
        <taxon>Pezizomycotina</taxon>
        <taxon>Sordariomycetes</taxon>
        <taxon>Xylariomycetidae</taxon>
        <taxon>Xylariales</taxon>
        <taxon>Xylariaceae</taxon>
        <taxon>Anthostomella</taxon>
    </lineage>
</organism>
<dbReference type="Proteomes" id="UP001295740">
    <property type="component" value="Unassembled WGS sequence"/>
</dbReference>
<name>A0AAI8W0I8_9PEZI</name>
<evidence type="ECO:0000313" key="3">
    <source>
        <dbReference type="EMBL" id="CAJ2513843.1"/>
    </source>
</evidence>
<evidence type="ECO:0000313" key="4">
    <source>
        <dbReference type="Proteomes" id="UP001295740"/>
    </source>
</evidence>
<dbReference type="InterPro" id="IPR046541">
    <property type="entry name" value="DUF6606"/>
</dbReference>
<dbReference type="EMBL" id="CAUWAG010000020">
    <property type="protein sequence ID" value="CAJ2513843.1"/>
    <property type="molecule type" value="Genomic_DNA"/>
</dbReference>
<reference evidence="3" key="1">
    <citation type="submission" date="2023-10" db="EMBL/GenBank/DDBJ databases">
        <authorList>
            <person name="Hackl T."/>
        </authorList>
    </citation>
    <scope>NUCLEOTIDE SEQUENCE</scope>
</reference>
<comment type="caution">
    <text evidence="3">The sequence shown here is derived from an EMBL/GenBank/DDBJ whole genome shotgun (WGS) entry which is preliminary data.</text>
</comment>
<feature type="domain" description="DUF6606" evidence="2">
    <location>
        <begin position="2"/>
        <end position="180"/>
    </location>
</feature>
<sequence>MKVSAQNAAVLITRQNTQLIFETFELSAANEAVQSARGRLVRNFPANATAIDSALLCKPEFTDMLSETLSTMSHQKVPEMQPRSKKSCGEPEEDRDTPQPAVVCAMLFIILRGIGEHYQSTSVRKNTREEVLWSDTRRPWPRSAMWLLLRVALQPTISRSPDGSHALYKNLMLLIMTRLLSSSQQNELPSELMHVMNAKINRRRQKLIDTDSLYDSNTARAEFVLRTSVSTIAKRWSLVQSRDSQITSMAALSGLEMSTEALTTLPELDKYVSSMEDRQDSQGVLLFQPVNGLFRHQSGEAPVLPSSRDDYSAQNLQFFEQWVSLKVNSWAADRDSAVVCQDLCYLIKKYHAVACEVYSENAEGLSVMLLTIIMELWVACDRAAVETCDLLKEFSAGMSPAVMQNLLLPFLDQMQRLSKVDAHLASRSQGLPSASIFSLDSPTGFPNRFYDTSQKHKYLHDLTRNKAETERQAKLWELSKSKAEYSRLNNLYLAAECEFTTKVVDQWCDPPEVETIHNYSCRKCAYRSERDALDIRVHEWPLPDETSKAKTVVFELAVPAWHVCWREARFYILHGVLKGFTVRYQPSTPYYLSSIDPYLSNKYSTTTSHRIKLLSETKPYIVTHYQAMKIPFSTESNVCVRNGLHYRYYDAGSESYLSSGFEFDKEMPLACTYRLTREAQVFEKFILRTESALDGQPPNAVLASQDACPARVTLEEYKELATVLLGHHVQCSKRLWSFHSASIRRDLLPATMIRYASPIIYCNATPIMSNLNSALQQVKENWESVNALSAFVAIAARVLSLNEALRDPCFVFLQAARCITADWLSDLREKAYLAMNNYADRTQFVSRSIEVALLCISTFDVDDRYLDTTIGSSDSELLIWASIVVQEGENNRVLREPHVARLQLRSKRLLHRSYAILSQNGVALDAAVKRAWSGYAPTKVGWSTETEHWLTTETATAAHIHYNLLSGELLVNGLPLDQPPADYRKLTLFQTLFGDATVEVMPAPNPGFQFSTKRSFGGCAIDLGMESGQLLVRATTELSTYETVPSSVLKGKYPHHFLNDYVLWCNTADKSVRFLPKKDP</sequence>
<dbReference type="Pfam" id="PF20255">
    <property type="entry name" value="DUF6606"/>
    <property type="match status" value="1"/>
</dbReference>
<proteinExistence type="predicted"/>
<evidence type="ECO:0000256" key="1">
    <source>
        <dbReference type="SAM" id="MobiDB-lite"/>
    </source>
</evidence>
<keyword evidence="4" id="KW-1185">Reference proteome</keyword>
<evidence type="ECO:0000259" key="2">
    <source>
        <dbReference type="Pfam" id="PF20255"/>
    </source>
</evidence>
<feature type="region of interest" description="Disordered" evidence="1">
    <location>
        <begin position="72"/>
        <end position="98"/>
    </location>
</feature>
<protein>
    <submittedName>
        <fullName evidence="3">Uu.00g019620.m01.CDS01</fullName>
    </submittedName>
</protein>